<protein>
    <submittedName>
        <fullName evidence="1">Uncharacterized protein P0504E02.2</fullName>
    </submittedName>
</protein>
<dbReference type="AlphaFoldDB" id="Q5JMK4"/>
<dbReference type="Proteomes" id="UP000817658">
    <property type="component" value="Chromosome 1"/>
</dbReference>
<name>Q5JMK4_ORYSJ</name>
<sequence length="83" mass="8903">MAPSNQGQGLGHPESQVQQEVVGPILQGHLQEGPIPQGHLQEGPNRQGLLPVLQAQQLAFQIFRGKIQTAPDLLQLDLGEGPK</sequence>
<evidence type="ECO:0000313" key="1">
    <source>
        <dbReference type="EMBL" id="BAD87303.1"/>
    </source>
</evidence>
<proteinExistence type="predicted"/>
<dbReference type="EMBL" id="AP003269">
    <property type="protein sequence ID" value="BAD87303.1"/>
    <property type="molecule type" value="Genomic_DNA"/>
</dbReference>
<reference evidence="1" key="1">
    <citation type="journal article" date="2002" name="Nature">
        <title>The genome sequence and structure of rice chromosome 1.</title>
        <authorList>
            <person name="Sasaki T."/>
            <person name="Matsumoto T."/>
            <person name="Yamamoto K."/>
            <person name="Sakata K."/>
            <person name="Baba T."/>
            <person name="Katayose Y."/>
            <person name="Wu J."/>
            <person name="Niimura Y."/>
            <person name="Cheng Z."/>
            <person name="Nagamura Y."/>
            <person name="Antonio B.A."/>
            <person name="Kanamori H."/>
            <person name="Hosokawa S."/>
            <person name="Masukawa M."/>
            <person name="Arikawa K."/>
            <person name="Chiden Y."/>
            <person name="Hayashi M."/>
            <person name="Okamoto M."/>
            <person name="Ando T."/>
            <person name="Aoki H."/>
            <person name="Arita K."/>
            <person name="Hamada M."/>
            <person name="Harada C."/>
            <person name="Hijishita S."/>
            <person name="Honda M."/>
            <person name="Ichikawa Y."/>
            <person name="Idonuma A."/>
            <person name="Iijima M."/>
            <person name="Ikeda M."/>
            <person name="Ikeno M."/>
            <person name="Itoh S."/>
            <person name="Itoh T."/>
            <person name="Itoh Y."/>
            <person name="Itoh Y."/>
            <person name="Iwabuchi A."/>
            <person name="Kamiya K."/>
            <person name="Karasawa W."/>
            <person name="Katagiri S."/>
            <person name="Kikuta A."/>
            <person name="Kobayashi N."/>
            <person name="Kono I."/>
            <person name="Machita K."/>
            <person name="Maehara T."/>
            <person name="Mizuno H."/>
            <person name="Mizubayashi T."/>
            <person name="Mukai Y."/>
            <person name="Nagasaki H."/>
            <person name="Nakashima M."/>
            <person name="Nakama Y."/>
            <person name="Nakamichi Y."/>
            <person name="Nakamura M."/>
            <person name="Namiki N."/>
            <person name="Negishi M."/>
            <person name="Ohta I."/>
            <person name="Ono N."/>
            <person name="Saji S."/>
            <person name="Sakai K."/>
            <person name="Shibata M."/>
            <person name="Shimokawa T."/>
            <person name="Shomura A."/>
            <person name="Song J."/>
            <person name="Takazaki Y."/>
            <person name="Terasawa K."/>
            <person name="Tsuji K."/>
            <person name="Waki K."/>
            <person name="Yamagata H."/>
            <person name="Yamane H."/>
            <person name="Yoshiki S."/>
            <person name="Yoshihara R."/>
            <person name="Yukawa K."/>
            <person name="Zhong H."/>
            <person name="Iwama H."/>
            <person name="Endo T."/>
            <person name="Ito H."/>
            <person name="Hahn J.H."/>
            <person name="Kim H.I."/>
            <person name="Eun M.Y."/>
            <person name="Yano M."/>
            <person name="Jiang J."/>
            <person name="Gojobori T."/>
        </authorList>
    </citation>
    <scope>NUCLEOTIDE SEQUENCE [LARGE SCALE GENOMIC DNA]</scope>
</reference>
<accession>Q5JMK4</accession>
<organism evidence="1">
    <name type="scientific">Oryza sativa subsp. japonica</name>
    <name type="common">Rice</name>
    <dbReference type="NCBI Taxonomy" id="39947"/>
    <lineage>
        <taxon>Eukaryota</taxon>
        <taxon>Viridiplantae</taxon>
        <taxon>Streptophyta</taxon>
        <taxon>Embryophyta</taxon>
        <taxon>Tracheophyta</taxon>
        <taxon>Spermatophyta</taxon>
        <taxon>Magnoliopsida</taxon>
        <taxon>Liliopsida</taxon>
        <taxon>Poales</taxon>
        <taxon>Poaceae</taxon>
        <taxon>BOP clade</taxon>
        <taxon>Oryzoideae</taxon>
        <taxon>Oryzeae</taxon>
        <taxon>Oryzinae</taxon>
        <taxon>Oryza</taxon>
        <taxon>Oryza sativa</taxon>
    </lineage>
</organism>
<gene>
    <name evidence="1" type="primary">P0504E02.2</name>
</gene>